<reference evidence="4" key="1">
    <citation type="journal article" date="2019" name="Int. J. Syst. Evol. Microbiol.">
        <title>The Global Catalogue of Microorganisms (GCM) 10K type strain sequencing project: providing services to taxonomists for standard genome sequencing and annotation.</title>
        <authorList>
            <consortium name="The Broad Institute Genomics Platform"/>
            <consortium name="The Broad Institute Genome Sequencing Center for Infectious Disease"/>
            <person name="Wu L."/>
            <person name="Ma J."/>
        </authorList>
    </citation>
    <scope>NUCLEOTIDE SEQUENCE [LARGE SCALE GENOMIC DNA]</scope>
    <source>
        <strain evidence="4">JCM 17386</strain>
    </source>
</reference>
<keyword evidence="2" id="KW-0732">Signal</keyword>
<dbReference type="Proteomes" id="UP001501333">
    <property type="component" value="Unassembled WGS sequence"/>
</dbReference>
<feature type="signal peptide" evidence="2">
    <location>
        <begin position="1"/>
        <end position="23"/>
    </location>
</feature>
<evidence type="ECO:0000313" key="4">
    <source>
        <dbReference type="Proteomes" id="UP001501333"/>
    </source>
</evidence>
<name>A0ABP7YBR2_9FLAO</name>
<feature type="transmembrane region" description="Helical" evidence="1">
    <location>
        <begin position="56"/>
        <end position="72"/>
    </location>
</feature>
<proteinExistence type="predicted"/>
<sequence>MRKLKAPFLAVAIILFNVLATSANPTPPQPTAKNASTAACEFCDDGDPALPIDENIVFLAIAGLALGATILYKNRIKKASI</sequence>
<evidence type="ECO:0000256" key="1">
    <source>
        <dbReference type="SAM" id="Phobius"/>
    </source>
</evidence>
<organism evidence="3 4">
    <name type="scientific">Flavobacterium chungbukense</name>
    <dbReference type="NCBI Taxonomy" id="877464"/>
    <lineage>
        <taxon>Bacteria</taxon>
        <taxon>Pseudomonadati</taxon>
        <taxon>Bacteroidota</taxon>
        <taxon>Flavobacteriia</taxon>
        <taxon>Flavobacteriales</taxon>
        <taxon>Flavobacteriaceae</taxon>
        <taxon>Flavobacterium</taxon>
    </lineage>
</organism>
<accession>A0ABP7YBR2</accession>
<gene>
    <name evidence="3" type="ORF">GCM10022250_27890</name>
</gene>
<keyword evidence="1" id="KW-0812">Transmembrane</keyword>
<feature type="chain" id="PRO_5045313418" evidence="2">
    <location>
        <begin position="24"/>
        <end position="81"/>
    </location>
</feature>
<protein>
    <submittedName>
        <fullName evidence="3">Uncharacterized protein</fullName>
    </submittedName>
</protein>
<dbReference type="EMBL" id="BAABAO010000011">
    <property type="protein sequence ID" value="GAA4133777.1"/>
    <property type="molecule type" value="Genomic_DNA"/>
</dbReference>
<keyword evidence="4" id="KW-1185">Reference proteome</keyword>
<evidence type="ECO:0000256" key="2">
    <source>
        <dbReference type="SAM" id="SignalP"/>
    </source>
</evidence>
<evidence type="ECO:0000313" key="3">
    <source>
        <dbReference type="EMBL" id="GAA4133777.1"/>
    </source>
</evidence>
<keyword evidence="1" id="KW-0472">Membrane</keyword>
<dbReference type="RefSeq" id="WP_229355605.1">
    <property type="nucleotide sequence ID" value="NZ_BAABAO010000011.1"/>
</dbReference>
<keyword evidence="1" id="KW-1133">Transmembrane helix</keyword>
<comment type="caution">
    <text evidence="3">The sequence shown here is derived from an EMBL/GenBank/DDBJ whole genome shotgun (WGS) entry which is preliminary data.</text>
</comment>